<accession>A0A3P6BVE9</accession>
<evidence type="ECO:0000256" key="1">
    <source>
        <dbReference type="SAM" id="MobiDB-lite"/>
    </source>
</evidence>
<feature type="region of interest" description="Disordered" evidence="1">
    <location>
        <begin position="1"/>
        <end position="24"/>
    </location>
</feature>
<dbReference type="EMBL" id="LR031873">
    <property type="protein sequence ID" value="VDD06806.1"/>
    <property type="molecule type" value="Genomic_DNA"/>
</dbReference>
<feature type="compositionally biased region" description="Basic and acidic residues" evidence="1">
    <location>
        <begin position="1"/>
        <end position="12"/>
    </location>
</feature>
<protein>
    <submittedName>
        <fullName evidence="2">Uncharacterized protein</fullName>
    </submittedName>
</protein>
<reference evidence="2" key="1">
    <citation type="submission" date="2018-11" db="EMBL/GenBank/DDBJ databases">
        <authorList>
            <consortium name="Genoscope - CEA"/>
            <person name="William W."/>
        </authorList>
    </citation>
    <scope>NUCLEOTIDE SEQUENCE</scope>
</reference>
<dbReference type="AlphaFoldDB" id="A0A3P6BVE9"/>
<proteinExistence type="predicted"/>
<sequence length="222" mass="24980">MSHLSLSRDVKTGPEVQEDTNSTSLLRSKVVHDLIPRDKEILNPKKEGPSNQCVVIGIKEHEFKGEEPPGATLVMNQEKVQDTKLSKLLKEAKPVIKVSHQGKCLTPPRDTSTDLCVLGTGSKNESYMLIEVPRKEPDHKLSHEPPPKWKPKIELSIVQKPRLKCPNTDIMHLLFVQKVENISGCKEETFKEIPPNNLLLLGESTQMETRNVATKTLKDHPH</sequence>
<organism evidence="2">
    <name type="scientific">Brassica oleracea</name>
    <name type="common">Wild cabbage</name>
    <dbReference type="NCBI Taxonomy" id="3712"/>
    <lineage>
        <taxon>Eukaryota</taxon>
        <taxon>Viridiplantae</taxon>
        <taxon>Streptophyta</taxon>
        <taxon>Embryophyta</taxon>
        <taxon>Tracheophyta</taxon>
        <taxon>Spermatophyta</taxon>
        <taxon>Magnoliopsida</taxon>
        <taxon>eudicotyledons</taxon>
        <taxon>Gunneridae</taxon>
        <taxon>Pentapetalae</taxon>
        <taxon>rosids</taxon>
        <taxon>malvids</taxon>
        <taxon>Brassicales</taxon>
        <taxon>Brassicaceae</taxon>
        <taxon>Brassiceae</taxon>
        <taxon>Brassica</taxon>
    </lineage>
</organism>
<gene>
    <name evidence="2" type="ORF">BOLC4T23194H</name>
</gene>
<evidence type="ECO:0000313" key="2">
    <source>
        <dbReference type="EMBL" id="VDD06806.1"/>
    </source>
</evidence>
<name>A0A3P6BVE9_BRAOL</name>